<comment type="pathway">
    <text evidence="2">Lipid metabolism; sphingolipid metabolism.</text>
</comment>
<feature type="transmembrane region" description="Helical" evidence="11">
    <location>
        <begin position="12"/>
        <end position="37"/>
    </location>
</feature>
<sequence length="426" mass="48402">MIEADLVCSVILFLLATIVLWIYFHHISFFFLSIYTARYSMHRKIGRIAKYPGISIIKPLMGCDSCLRENLVSHFTLDYPQFELLFCVQEEDDPAIDLVKRLLVEFPSVDAQIFVGGYPGVVNPMVANMGPAYLAAKYDRIWVSTSRIKVNTQIMLDLVEKSLDSDVGLVHQSSFFADQPGFLGALDKICFGCSISRNQLALTRLGIVCFVGMSYIVKRSLLEECGGLLHYGKYLAEDFFFSNELHSQGYRVVVSDFPAIQNVVMPSIGAYVTRMVRWLRLRLRMVPLVAVVIEPLSEGVTLGILFAISVNYLFEVPIVYLLVGHFAVWLTLDYVLLISLQNGRLLFSIPTFVLAWFCRELLVYWIYLKAISNPAIIQWGRYSYRVQLGGLTQRLPAKPPAQREYKPVEQMEREIGDSRTELLALS</sequence>
<feature type="transmembrane region" description="Helical" evidence="11">
    <location>
        <begin position="318"/>
        <end position="338"/>
    </location>
</feature>
<dbReference type="PANTHER" id="PTHR12726:SF0">
    <property type="entry name" value="CERAMIDE GLUCOSYLTRANSFERASE"/>
    <property type="match status" value="1"/>
</dbReference>
<dbReference type="PANTHER" id="PTHR12726">
    <property type="entry name" value="CERAMIDE GLUCOSYLTRANSFERASE"/>
    <property type="match status" value="1"/>
</dbReference>
<evidence type="ECO:0000256" key="7">
    <source>
        <dbReference type="ARBA" id="ARBA00022679"/>
    </source>
</evidence>
<dbReference type="Gene3D" id="3.90.550.10">
    <property type="entry name" value="Spore Coat Polysaccharide Biosynthesis Protein SpsA, Chain A"/>
    <property type="match status" value="1"/>
</dbReference>
<dbReference type="InterPro" id="IPR025993">
    <property type="entry name" value="Ceramide_glucosylTrfase"/>
</dbReference>
<evidence type="ECO:0000256" key="10">
    <source>
        <dbReference type="ARBA" id="ARBA00023136"/>
    </source>
</evidence>
<gene>
    <name evidence="12" type="ORF">CRM22_000698</name>
</gene>
<keyword evidence="10 11" id="KW-0472">Membrane</keyword>
<comment type="subcellular location">
    <subcellularLocation>
        <location evidence="1">Membrane</location>
        <topology evidence="1">Multi-pass membrane protein</topology>
    </subcellularLocation>
</comment>
<evidence type="ECO:0000256" key="9">
    <source>
        <dbReference type="ARBA" id="ARBA00022989"/>
    </source>
</evidence>
<keyword evidence="13" id="KW-1185">Reference proteome</keyword>
<evidence type="ECO:0000256" key="6">
    <source>
        <dbReference type="ARBA" id="ARBA00022676"/>
    </source>
</evidence>
<comment type="caution">
    <text evidence="12">The sequence shown here is derived from an EMBL/GenBank/DDBJ whole genome shotgun (WGS) entry which is preliminary data.</text>
</comment>
<reference evidence="12 13" key="1">
    <citation type="journal article" date="2019" name="BMC Genomics">
        <title>New insights from Opisthorchis felineus genome: update on genomics of the epidemiologically important liver flukes.</title>
        <authorList>
            <person name="Ershov N.I."/>
            <person name="Mordvinov V.A."/>
            <person name="Prokhortchouk E.B."/>
            <person name="Pakharukova M.Y."/>
            <person name="Gunbin K.V."/>
            <person name="Ustyantsev K."/>
            <person name="Genaev M.A."/>
            <person name="Blinov A.G."/>
            <person name="Mazur A."/>
            <person name="Boulygina E."/>
            <person name="Tsygankova S."/>
            <person name="Khrameeva E."/>
            <person name="Chekanov N."/>
            <person name="Fan G."/>
            <person name="Xiao A."/>
            <person name="Zhang H."/>
            <person name="Xu X."/>
            <person name="Yang H."/>
            <person name="Solovyev V."/>
            <person name="Lee S.M."/>
            <person name="Liu X."/>
            <person name="Afonnikov D.A."/>
            <person name="Skryabin K.G."/>
        </authorList>
    </citation>
    <scope>NUCLEOTIDE SEQUENCE [LARGE SCALE GENOMIC DNA]</scope>
    <source>
        <strain evidence="12">AK-0245</strain>
        <tissue evidence="12">Whole organism</tissue>
    </source>
</reference>
<accession>A0A4S2ME76</accession>
<organism evidence="12 13">
    <name type="scientific">Opisthorchis felineus</name>
    <dbReference type="NCBI Taxonomy" id="147828"/>
    <lineage>
        <taxon>Eukaryota</taxon>
        <taxon>Metazoa</taxon>
        <taxon>Spiralia</taxon>
        <taxon>Lophotrochozoa</taxon>
        <taxon>Platyhelminthes</taxon>
        <taxon>Trematoda</taxon>
        <taxon>Digenea</taxon>
        <taxon>Opisthorchiida</taxon>
        <taxon>Opisthorchiata</taxon>
        <taxon>Opisthorchiidae</taxon>
        <taxon>Opisthorchis</taxon>
    </lineage>
</organism>
<evidence type="ECO:0000256" key="4">
    <source>
        <dbReference type="ARBA" id="ARBA00006739"/>
    </source>
</evidence>
<dbReference type="SUPFAM" id="SSF53448">
    <property type="entry name" value="Nucleotide-diphospho-sugar transferases"/>
    <property type="match status" value="1"/>
</dbReference>
<dbReference type="GO" id="GO:0006679">
    <property type="term" value="P:glucosylceramide biosynthetic process"/>
    <property type="evidence" value="ECO:0007669"/>
    <property type="project" value="TreeGrafter"/>
</dbReference>
<keyword evidence="9 11" id="KW-1133">Transmembrane helix</keyword>
<comment type="similarity">
    <text evidence="4">Belongs to the glycosyltransferase 2 family.</text>
</comment>
<dbReference type="Pfam" id="PF13506">
    <property type="entry name" value="Glyco_transf_21"/>
    <property type="match status" value="1"/>
</dbReference>
<dbReference type="EC" id="2.4.1.80" evidence="5"/>
<dbReference type="OrthoDB" id="1483400at2759"/>
<evidence type="ECO:0000256" key="8">
    <source>
        <dbReference type="ARBA" id="ARBA00022692"/>
    </source>
</evidence>
<evidence type="ECO:0000256" key="2">
    <source>
        <dbReference type="ARBA" id="ARBA00004760"/>
    </source>
</evidence>
<proteinExistence type="inferred from homology"/>
<dbReference type="GO" id="GO:0008120">
    <property type="term" value="F:ceramide glucosyltransferase activity"/>
    <property type="evidence" value="ECO:0007669"/>
    <property type="project" value="UniProtKB-EC"/>
</dbReference>
<evidence type="ECO:0000256" key="3">
    <source>
        <dbReference type="ARBA" id="ARBA00004991"/>
    </source>
</evidence>
<name>A0A4S2ME76_OPIFE</name>
<dbReference type="UniPathway" id="UPA00222"/>
<keyword evidence="8 11" id="KW-0812">Transmembrane</keyword>
<dbReference type="STRING" id="147828.A0A4S2ME76"/>
<dbReference type="EMBL" id="SJOL01001398">
    <property type="protein sequence ID" value="TGZ74885.1"/>
    <property type="molecule type" value="Genomic_DNA"/>
</dbReference>
<dbReference type="GO" id="GO:0016020">
    <property type="term" value="C:membrane"/>
    <property type="evidence" value="ECO:0007669"/>
    <property type="project" value="UniProtKB-SubCell"/>
</dbReference>
<keyword evidence="6" id="KW-0328">Glycosyltransferase</keyword>
<evidence type="ECO:0000256" key="1">
    <source>
        <dbReference type="ARBA" id="ARBA00004141"/>
    </source>
</evidence>
<keyword evidence="7" id="KW-0808">Transferase</keyword>
<evidence type="ECO:0000256" key="5">
    <source>
        <dbReference type="ARBA" id="ARBA00012699"/>
    </source>
</evidence>
<dbReference type="CDD" id="cd02520">
    <property type="entry name" value="Glucosylceramide_synthase"/>
    <property type="match status" value="1"/>
</dbReference>
<dbReference type="Proteomes" id="UP000308267">
    <property type="component" value="Unassembled WGS sequence"/>
</dbReference>
<evidence type="ECO:0000313" key="12">
    <source>
        <dbReference type="EMBL" id="TGZ74885.1"/>
    </source>
</evidence>
<comment type="pathway">
    <text evidence="3">Sphingolipid metabolism.</text>
</comment>
<evidence type="ECO:0000313" key="13">
    <source>
        <dbReference type="Proteomes" id="UP000308267"/>
    </source>
</evidence>
<feature type="transmembrane region" description="Helical" evidence="11">
    <location>
        <begin position="285"/>
        <end position="312"/>
    </location>
</feature>
<evidence type="ECO:0000256" key="11">
    <source>
        <dbReference type="SAM" id="Phobius"/>
    </source>
</evidence>
<feature type="transmembrane region" description="Helical" evidence="11">
    <location>
        <begin position="345"/>
        <end position="367"/>
    </location>
</feature>
<dbReference type="InterPro" id="IPR029044">
    <property type="entry name" value="Nucleotide-diphossugar_trans"/>
</dbReference>
<dbReference type="AlphaFoldDB" id="A0A4S2ME76"/>
<protein>
    <recommendedName>
        <fullName evidence="5">ceramide glucosyltransferase</fullName>
        <ecNumber evidence="5">2.4.1.80</ecNumber>
    </recommendedName>
</protein>